<dbReference type="Gene3D" id="3.40.30.10">
    <property type="entry name" value="Glutaredoxin"/>
    <property type="match status" value="1"/>
</dbReference>
<dbReference type="InterPro" id="IPR036249">
    <property type="entry name" value="Thioredoxin-like_sf"/>
</dbReference>
<dbReference type="EMBL" id="JALLPB020000006">
    <property type="protein sequence ID" value="KAL3827230.1"/>
    <property type="molecule type" value="Genomic_DNA"/>
</dbReference>
<proteinExistence type="predicted"/>
<keyword evidence="3" id="KW-1185">Reference proteome</keyword>
<sequence>MTLRRTLSAAAAIAVASAIAAITTTTALVTAPSSFPSSPVAVDVIVRGRHPPPPAVVDSRRRRPREYAAALRYRYYQDDADSADYDVIDVDGEGGGERKSLRSLLDDDDDDDDDPTVVAATTMAKSRSRTVINERRTTSTVIELHSIEDYRERVLLLDRDLDRIERRRDGSNDDDVVDRRPCHDAHRRDDDGMLRVVRFSAPWCKTCRTTNVAWERMAARIASAPDCRVRFYSVVINGGANSPSNALRDMLGITSVPGGIIHHPAVGVMERKVDLDRANMALLRKALECYVLDGGTNVGLELDGLGGGGGGDGGIAA</sequence>
<feature type="region of interest" description="Disordered" evidence="1">
    <location>
        <begin position="89"/>
        <end position="114"/>
    </location>
</feature>
<protein>
    <recommendedName>
        <fullName evidence="4">Thioredoxin domain-containing protein</fullName>
    </recommendedName>
</protein>
<gene>
    <name evidence="2" type="ORF">ACHAXA_004705</name>
</gene>
<reference evidence="2 3" key="1">
    <citation type="submission" date="2024-10" db="EMBL/GenBank/DDBJ databases">
        <title>Updated reference genomes for cyclostephanoid diatoms.</title>
        <authorList>
            <person name="Roberts W.R."/>
            <person name="Alverson A.J."/>
        </authorList>
    </citation>
    <scope>NUCLEOTIDE SEQUENCE [LARGE SCALE GENOMIC DNA]</scope>
    <source>
        <strain evidence="2 3">AJA228-03</strain>
    </source>
</reference>
<evidence type="ECO:0000256" key="1">
    <source>
        <dbReference type="SAM" id="MobiDB-lite"/>
    </source>
</evidence>
<evidence type="ECO:0000313" key="3">
    <source>
        <dbReference type="Proteomes" id="UP001530377"/>
    </source>
</evidence>
<organism evidence="2 3">
    <name type="scientific">Cyclostephanos tholiformis</name>
    <dbReference type="NCBI Taxonomy" id="382380"/>
    <lineage>
        <taxon>Eukaryota</taxon>
        <taxon>Sar</taxon>
        <taxon>Stramenopiles</taxon>
        <taxon>Ochrophyta</taxon>
        <taxon>Bacillariophyta</taxon>
        <taxon>Coscinodiscophyceae</taxon>
        <taxon>Thalassiosirophycidae</taxon>
        <taxon>Stephanodiscales</taxon>
        <taxon>Stephanodiscaceae</taxon>
        <taxon>Cyclostephanos</taxon>
    </lineage>
</organism>
<evidence type="ECO:0008006" key="4">
    <source>
        <dbReference type="Google" id="ProtNLM"/>
    </source>
</evidence>
<comment type="caution">
    <text evidence="2">The sequence shown here is derived from an EMBL/GenBank/DDBJ whole genome shotgun (WGS) entry which is preliminary data.</text>
</comment>
<evidence type="ECO:0000313" key="2">
    <source>
        <dbReference type="EMBL" id="KAL3827230.1"/>
    </source>
</evidence>
<dbReference type="SUPFAM" id="SSF52833">
    <property type="entry name" value="Thioredoxin-like"/>
    <property type="match status" value="1"/>
</dbReference>
<name>A0ABD3SS85_9STRA</name>
<accession>A0ABD3SS85</accession>
<dbReference type="Proteomes" id="UP001530377">
    <property type="component" value="Unassembled WGS sequence"/>
</dbReference>
<dbReference type="AlphaFoldDB" id="A0ABD3SS85"/>